<proteinExistence type="predicted"/>
<reference evidence="2 3" key="1">
    <citation type="journal article" date="2013" name="Nat. Genet.">
        <title>The genome of the hydatid tapeworm Echinococcus granulosus.</title>
        <authorList>
            <person name="Zheng H."/>
            <person name="Zhang W."/>
            <person name="Zhang L."/>
            <person name="Zhang Z."/>
            <person name="Li J."/>
            <person name="Lu G."/>
            <person name="Zhu Y."/>
            <person name="Wang Y."/>
            <person name="Huang Y."/>
            <person name="Liu J."/>
            <person name="Kang H."/>
            <person name="Chen J."/>
            <person name="Wang L."/>
            <person name="Chen A."/>
            <person name="Yu S."/>
            <person name="Gao Z."/>
            <person name="Jin L."/>
            <person name="Gu W."/>
            <person name="Wang Z."/>
            <person name="Zhao L."/>
            <person name="Shi B."/>
            <person name="Wen H."/>
            <person name="Lin R."/>
            <person name="Jones M.K."/>
            <person name="Brejova B."/>
            <person name="Vinar T."/>
            <person name="Zhao G."/>
            <person name="McManus D.P."/>
            <person name="Chen Z."/>
            <person name="Zhou Y."/>
            <person name="Wang S."/>
        </authorList>
    </citation>
    <scope>NUCLEOTIDE SEQUENCE [LARGE SCALE GENOMIC DNA]</scope>
</reference>
<sequence>MINCDCRKVEIFVFFIKKRPNISRCHRLLPLLAQHRENKTPTKRFHACIRGAASAVDIRRSLHRASTGYLKHRGKSMEMLPDNTPLDVQLLYKLQSELYDLHDRLQYAENANTSRCFLTEGNVIVTTQLHCSDITAGLACRTDQLVHRPKTGSGTQHSPSRDVFSHSKRHSSPNLDHGGLRIVVNPSEAEGSEDFFTGTSKTLEGSPVSPQKLPPWVMEIHGQTTSDGIPTISGDVSELTLRLQNLQADISRHKDEISKLEDQRRMKGSNHISPPEAGKIRFQH</sequence>
<dbReference type="CTD" id="36344952"/>
<evidence type="ECO:0000313" key="2">
    <source>
        <dbReference type="EMBL" id="EUB55923.1"/>
    </source>
</evidence>
<feature type="region of interest" description="Disordered" evidence="1">
    <location>
        <begin position="262"/>
        <end position="284"/>
    </location>
</feature>
<evidence type="ECO:0000256" key="1">
    <source>
        <dbReference type="SAM" id="MobiDB-lite"/>
    </source>
</evidence>
<evidence type="ECO:0000313" key="3">
    <source>
        <dbReference type="Proteomes" id="UP000019149"/>
    </source>
</evidence>
<dbReference type="STRING" id="6210.W6U487"/>
<dbReference type="GeneID" id="36344952"/>
<dbReference type="OrthoDB" id="6265693at2759"/>
<dbReference type="RefSeq" id="XP_024347119.1">
    <property type="nucleotide sequence ID" value="XM_024498486.1"/>
</dbReference>
<protein>
    <submittedName>
        <fullName evidence="2">Uncharacterized protein</fullName>
    </submittedName>
</protein>
<dbReference type="EMBL" id="APAU02000138">
    <property type="protein sequence ID" value="EUB55923.1"/>
    <property type="molecule type" value="Genomic_DNA"/>
</dbReference>
<organism evidence="2 3">
    <name type="scientific">Echinococcus granulosus</name>
    <name type="common">Hydatid tapeworm</name>
    <dbReference type="NCBI Taxonomy" id="6210"/>
    <lineage>
        <taxon>Eukaryota</taxon>
        <taxon>Metazoa</taxon>
        <taxon>Spiralia</taxon>
        <taxon>Lophotrochozoa</taxon>
        <taxon>Platyhelminthes</taxon>
        <taxon>Cestoda</taxon>
        <taxon>Eucestoda</taxon>
        <taxon>Cyclophyllidea</taxon>
        <taxon>Taeniidae</taxon>
        <taxon>Echinococcus</taxon>
        <taxon>Echinococcus granulosus group</taxon>
    </lineage>
</organism>
<comment type="caution">
    <text evidence="2">The sequence shown here is derived from an EMBL/GenBank/DDBJ whole genome shotgun (WGS) entry which is preliminary data.</text>
</comment>
<keyword evidence="3" id="KW-1185">Reference proteome</keyword>
<dbReference type="KEGG" id="egl:EGR_09237"/>
<name>W6U487_ECHGR</name>
<dbReference type="Proteomes" id="UP000019149">
    <property type="component" value="Unassembled WGS sequence"/>
</dbReference>
<dbReference type="AlphaFoldDB" id="W6U487"/>
<gene>
    <name evidence="2" type="ORF">EGR_09237</name>
</gene>
<feature type="region of interest" description="Disordered" evidence="1">
    <location>
        <begin position="147"/>
        <end position="213"/>
    </location>
</feature>
<accession>W6U487</accession>